<dbReference type="InterPro" id="IPR029068">
    <property type="entry name" value="Glyas_Bleomycin-R_OHBP_Dase"/>
</dbReference>
<evidence type="ECO:0000259" key="1">
    <source>
        <dbReference type="PROSITE" id="PS51819"/>
    </source>
</evidence>
<reference evidence="2 3" key="1">
    <citation type="submission" date="2018-10" db="EMBL/GenBank/DDBJ databases">
        <authorList>
            <person name="Li J."/>
        </authorList>
    </citation>
    <scope>NUCLEOTIDE SEQUENCE [LARGE SCALE GENOMIC DNA]</scope>
    <source>
        <strain evidence="2 3">IF 016277</strain>
    </source>
</reference>
<comment type="caution">
    <text evidence="2">The sequence shown here is derived from an EMBL/GenBank/DDBJ whole genome shotgun (WGS) entry which is preliminary data.</text>
</comment>
<protein>
    <submittedName>
        <fullName evidence="2">Glyoxalase</fullName>
    </submittedName>
</protein>
<name>A0A3L7A116_9MICO</name>
<dbReference type="AlphaFoldDB" id="A0A3L7A116"/>
<feature type="domain" description="VOC" evidence="1">
    <location>
        <begin position="3"/>
        <end position="130"/>
    </location>
</feature>
<dbReference type="EMBL" id="RCUX01000013">
    <property type="protein sequence ID" value="RLP73698.1"/>
    <property type="molecule type" value="Genomic_DNA"/>
</dbReference>
<proteinExistence type="predicted"/>
<evidence type="ECO:0000313" key="3">
    <source>
        <dbReference type="Proteomes" id="UP000272503"/>
    </source>
</evidence>
<dbReference type="OrthoDB" id="5296884at2"/>
<accession>A0A3L7A116</accession>
<dbReference type="SUPFAM" id="SSF54593">
    <property type="entry name" value="Glyoxalase/Bleomycin resistance protein/Dihydroxybiphenyl dioxygenase"/>
    <property type="match status" value="1"/>
</dbReference>
<dbReference type="InterPro" id="IPR037523">
    <property type="entry name" value="VOC_core"/>
</dbReference>
<dbReference type="PROSITE" id="PS51819">
    <property type="entry name" value="VOC"/>
    <property type="match status" value="1"/>
</dbReference>
<keyword evidence="3" id="KW-1185">Reference proteome</keyword>
<sequence length="131" mass="14361">MTGFHHVEVWLADETAKYERAGWGWLLTRLGFTRDAAWESGESWGAGGAYLSLTTSPNLSSPLHDRRRAGINHLAFDAGTRAQVDALIADAPAHGWTPLYQDRYPHAGGPDHYAGWLENAAGFKVEVVAED</sequence>
<dbReference type="RefSeq" id="WP_121649601.1">
    <property type="nucleotide sequence ID" value="NZ_RCUX01000013.1"/>
</dbReference>
<gene>
    <name evidence="2" type="ORF">D9V32_14325</name>
</gene>
<dbReference type="Gene3D" id="3.10.180.10">
    <property type="entry name" value="2,3-Dihydroxybiphenyl 1,2-Dioxygenase, domain 1"/>
    <property type="match status" value="1"/>
</dbReference>
<evidence type="ECO:0000313" key="2">
    <source>
        <dbReference type="EMBL" id="RLP73698.1"/>
    </source>
</evidence>
<organism evidence="2 3">
    <name type="scientific">Mycetocola tolaasinivorans</name>
    <dbReference type="NCBI Taxonomy" id="76635"/>
    <lineage>
        <taxon>Bacteria</taxon>
        <taxon>Bacillati</taxon>
        <taxon>Actinomycetota</taxon>
        <taxon>Actinomycetes</taxon>
        <taxon>Micrococcales</taxon>
        <taxon>Microbacteriaceae</taxon>
        <taxon>Mycetocola</taxon>
    </lineage>
</organism>
<dbReference type="Proteomes" id="UP000272503">
    <property type="component" value="Unassembled WGS sequence"/>
</dbReference>